<dbReference type="RefSeq" id="WP_346025809.1">
    <property type="nucleotide sequence ID" value="NZ_BAAACO010000001.1"/>
</dbReference>
<feature type="domain" description="AntA/AntB antirepressor" evidence="1">
    <location>
        <begin position="29"/>
        <end position="96"/>
    </location>
</feature>
<comment type="caution">
    <text evidence="3">The sequence shown here is derived from an EMBL/GenBank/DDBJ whole genome shotgun (WGS) entry which is preliminary data.</text>
</comment>
<dbReference type="Pfam" id="PF10552">
    <property type="entry name" value="ORF6C"/>
    <property type="match status" value="1"/>
</dbReference>
<evidence type="ECO:0000313" key="3">
    <source>
        <dbReference type="EMBL" id="GAA0856796.1"/>
    </source>
</evidence>
<dbReference type="Proteomes" id="UP001501764">
    <property type="component" value="Unassembled WGS sequence"/>
</dbReference>
<protein>
    <submittedName>
        <fullName evidence="3">Phage antirepressor Ant</fullName>
    </submittedName>
</protein>
<reference evidence="4" key="1">
    <citation type="journal article" date="2019" name="Int. J. Syst. Evol. Microbiol.">
        <title>The Global Catalogue of Microorganisms (GCM) 10K type strain sequencing project: providing services to taxonomists for standard genome sequencing and annotation.</title>
        <authorList>
            <consortium name="The Broad Institute Genomics Platform"/>
            <consortium name="The Broad Institute Genome Sequencing Center for Infectious Disease"/>
            <person name="Wu L."/>
            <person name="Ma J."/>
        </authorList>
    </citation>
    <scope>NUCLEOTIDE SEQUENCE [LARGE SCALE GENOMIC DNA]</scope>
    <source>
        <strain evidence="4">JCM 6485</strain>
    </source>
</reference>
<dbReference type="InterPro" id="IPR013557">
    <property type="entry name" value="AntA/B_antirep"/>
</dbReference>
<gene>
    <name evidence="3" type="ORF">GCM10008916_07840</name>
</gene>
<dbReference type="Pfam" id="PF08346">
    <property type="entry name" value="AntA"/>
    <property type="match status" value="1"/>
</dbReference>
<evidence type="ECO:0000313" key="4">
    <source>
        <dbReference type="Proteomes" id="UP001501764"/>
    </source>
</evidence>
<feature type="domain" description="ORF6C" evidence="2">
    <location>
        <begin position="124"/>
        <end position="230"/>
    </location>
</feature>
<evidence type="ECO:0000259" key="2">
    <source>
        <dbReference type="Pfam" id="PF10552"/>
    </source>
</evidence>
<dbReference type="EMBL" id="BAAACO010000001">
    <property type="protein sequence ID" value="GAA0856796.1"/>
    <property type="molecule type" value="Genomic_DNA"/>
</dbReference>
<proteinExistence type="predicted"/>
<keyword evidence="4" id="KW-1185">Reference proteome</keyword>
<sequence length="246" mass="28674">MEQILRKGTDLVRNQLINIITSEDGKQLVSARDLYIGLGLNKSQWSRWYPVNIKKNDFFKENIDWIGVRHNVEGNETMDFAISLEFAKHIAMMARTDKSHQYRNYFIECEKRANDPYKNMSPELKSILMLDEKTIEIDNRVTKLENTMTIDYSQQEELNSLARKIVVQALGGKDTPAYKELNKKAFSQIWKDYKRILGVNSYKNTAVKDLVFAKKVLNDWKAPRELELMIKGANSQIRFEGDNNDI</sequence>
<organism evidence="3 4">
    <name type="scientific">Clostridium nitritogenes</name>
    <dbReference type="NCBI Taxonomy" id="83340"/>
    <lineage>
        <taxon>Bacteria</taxon>
        <taxon>Bacillati</taxon>
        <taxon>Bacillota</taxon>
        <taxon>Clostridia</taxon>
        <taxon>Eubacteriales</taxon>
        <taxon>Clostridiaceae</taxon>
        <taxon>Clostridium</taxon>
    </lineage>
</organism>
<name>A0ABP3WVV4_9CLOT</name>
<evidence type="ECO:0000259" key="1">
    <source>
        <dbReference type="Pfam" id="PF08346"/>
    </source>
</evidence>
<dbReference type="InterPro" id="IPR018878">
    <property type="entry name" value="ORF6C_dom"/>
</dbReference>
<accession>A0ABP3WVV4</accession>